<dbReference type="Gene3D" id="1.20.1290.10">
    <property type="entry name" value="AhpD-like"/>
    <property type="match status" value="1"/>
</dbReference>
<dbReference type="PANTHER" id="PTHR35446">
    <property type="entry name" value="SI:CH211-175M2.5"/>
    <property type="match status" value="1"/>
</dbReference>
<evidence type="ECO:0000313" key="1">
    <source>
        <dbReference type="EMBL" id="PCE66203.1"/>
    </source>
</evidence>
<reference evidence="1 2" key="1">
    <citation type="submission" date="2017-04" db="EMBL/GenBank/DDBJ databases">
        <title>A new member of the family Flavobacteriaceae isolated from ascidians.</title>
        <authorList>
            <person name="Chen L."/>
        </authorList>
    </citation>
    <scope>NUCLEOTIDE SEQUENCE [LARGE SCALE GENOMIC DNA]</scope>
    <source>
        <strain evidence="1 2">HQA918</strain>
    </source>
</reference>
<gene>
    <name evidence="1" type="ORF">B7P33_02580</name>
</gene>
<dbReference type="EMBL" id="NBWU01000001">
    <property type="protein sequence ID" value="PCE66203.1"/>
    <property type="molecule type" value="Genomic_DNA"/>
</dbReference>
<sequence length="201" mass="22765">MSWIETIPYQEADGPLKKLYDRVKGPDDKIDNVLSIHSLRPHTLTGHVTLYKSVLHHSANQLPKWYLEALGVYVSHLNHCDYCFDHHFEGFSRLVNDPEKAAAFKGAVLTDSVEHYFKGAFLSGMRYAKRLTLKPKTLKEKHIDVLRVAGFNDGEILEINQVVSYFNYVNRSVVGLGVTTQGDILGLSPNDNDDPTNWNHS</sequence>
<accession>A0A2A4GCL4</accession>
<dbReference type="SUPFAM" id="SSF69118">
    <property type="entry name" value="AhpD-like"/>
    <property type="match status" value="1"/>
</dbReference>
<keyword evidence="1" id="KW-0560">Oxidoreductase</keyword>
<dbReference type="OrthoDB" id="9808310at2"/>
<dbReference type="InterPro" id="IPR029032">
    <property type="entry name" value="AhpD-like"/>
</dbReference>
<proteinExistence type="predicted"/>
<comment type="caution">
    <text evidence="1">The sequence shown here is derived from an EMBL/GenBank/DDBJ whole genome shotgun (WGS) entry which is preliminary data.</text>
</comment>
<dbReference type="GO" id="GO:0004601">
    <property type="term" value="F:peroxidase activity"/>
    <property type="evidence" value="ECO:0007669"/>
    <property type="project" value="UniProtKB-KW"/>
</dbReference>
<dbReference type="RefSeq" id="WP_097441725.1">
    <property type="nucleotide sequence ID" value="NZ_NBWU01000001.1"/>
</dbReference>
<keyword evidence="2" id="KW-1185">Reference proteome</keyword>
<dbReference type="Proteomes" id="UP000219559">
    <property type="component" value="Unassembled WGS sequence"/>
</dbReference>
<dbReference type="PANTHER" id="PTHR35446:SF2">
    <property type="entry name" value="CARBOXYMUCONOLACTONE DECARBOXYLASE-LIKE DOMAIN-CONTAINING PROTEIN"/>
    <property type="match status" value="1"/>
</dbReference>
<protein>
    <submittedName>
        <fullName evidence="1">Alkylhydroperoxidase</fullName>
    </submittedName>
</protein>
<keyword evidence="1" id="KW-0575">Peroxidase</keyword>
<evidence type="ECO:0000313" key="2">
    <source>
        <dbReference type="Proteomes" id="UP000219559"/>
    </source>
</evidence>
<organism evidence="1 2">
    <name type="scientific">Sediminicola luteus</name>
    <dbReference type="NCBI Taxonomy" id="319238"/>
    <lineage>
        <taxon>Bacteria</taxon>
        <taxon>Pseudomonadati</taxon>
        <taxon>Bacteroidota</taxon>
        <taxon>Flavobacteriia</taxon>
        <taxon>Flavobacteriales</taxon>
        <taxon>Flavobacteriaceae</taxon>
        <taxon>Sediminicola</taxon>
    </lineage>
</organism>
<dbReference type="AlphaFoldDB" id="A0A2A4GCL4"/>
<name>A0A2A4GCL4_9FLAO</name>